<accession>C5KG27</accession>
<dbReference type="RefSeq" id="XP_002784795.1">
    <property type="nucleotide sequence ID" value="XM_002784749.1"/>
</dbReference>
<dbReference type="EMBL" id="GG672895">
    <property type="protein sequence ID" value="EER16591.1"/>
    <property type="molecule type" value="Genomic_DNA"/>
</dbReference>
<dbReference type="InParanoid" id="C5KG27"/>
<organism evidence="2">
    <name type="scientific">Perkinsus marinus (strain ATCC 50983 / TXsc)</name>
    <dbReference type="NCBI Taxonomy" id="423536"/>
    <lineage>
        <taxon>Eukaryota</taxon>
        <taxon>Sar</taxon>
        <taxon>Alveolata</taxon>
        <taxon>Perkinsozoa</taxon>
        <taxon>Perkinsea</taxon>
        <taxon>Perkinsida</taxon>
        <taxon>Perkinsidae</taxon>
        <taxon>Perkinsus</taxon>
    </lineage>
</organism>
<evidence type="ECO:0000313" key="1">
    <source>
        <dbReference type="EMBL" id="EER16591.1"/>
    </source>
</evidence>
<proteinExistence type="predicted"/>
<dbReference type="Proteomes" id="UP000007800">
    <property type="component" value="Unassembled WGS sequence"/>
</dbReference>
<name>C5KG27_PERM5</name>
<keyword evidence="2" id="KW-1185">Reference proteome</keyword>
<protein>
    <submittedName>
        <fullName evidence="1">Uncharacterized protein</fullName>
    </submittedName>
</protein>
<dbReference type="AlphaFoldDB" id="C5KG27"/>
<reference evidence="1 2" key="1">
    <citation type="submission" date="2008-07" db="EMBL/GenBank/DDBJ databases">
        <authorList>
            <person name="El-Sayed N."/>
            <person name="Caler E."/>
            <person name="Inman J."/>
            <person name="Amedeo P."/>
            <person name="Hass B."/>
            <person name="Wortman J."/>
        </authorList>
    </citation>
    <scope>NUCLEOTIDE SEQUENCE [LARGE SCALE GENOMIC DNA]</scope>
    <source>
        <strain evidence="2">ATCC 50983 / TXsc</strain>
    </source>
</reference>
<dbReference type="GeneID" id="9063674"/>
<evidence type="ECO:0000313" key="2">
    <source>
        <dbReference type="Proteomes" id="UP000007800"/>
    </source>
</evidence>
<gene>
    <name evidence="1" type="ORF">Pmar_PMAR017479</name>
</gene>
<sequence length="59" mass="6498">MSSYFMSSTASSSAANEGNMSRNRFMLYVLLVIKCDVLVALGRIEDPGYCRWLDALVSG</sequence>